<dbReference type="Pfam" id="PF00145">
    <property type="entry name" value="DNA_methylase"/>
    <property type="match status" value="1"/>
</dbReference>
<dbReference type="InterPro" id="IPR001525">
    <property type="entry name" value="C5_MeTfrase"/>
</dbReference>
<keyword evidence="1 5" id="KW-0489">Methyltransferase</keyword>
<evidence type="ECO:0000256" key="6">
    <source>
        <dbReference type="RuleBase" id="RU000416"/>
    </source>
</evidence>
<evidence type="ECO:0000256" key="1">
    <source>
        <dbReference type="ARBA" id="ARBA00022603"/>
    </source>
</evidence>
<comment type="catalytic activity">
    <reaction evidence="7">
        <text>a 2'-deoxycytidine in DNA + S-adenosyl-L-methionine = a 5-methyl-2'-deoxycytidine in DNA + S-adenosyl-L-homocysteine + H(+)</text>
        <dbReference type="Rhea" id="RHEA:13681"/>
        <dbReference type="Rhea" id="RHEA-COMP:11369"/>
        <dbReference type="Rhea" id="RHEA-COMP:11370"/>
        <dbReference type="ChEBI" id="CHEBI:15378"/>
        <dbReference type="ChEBI" id="CHEBI:57856"/>
        <dbReference type="ChEBI" id="CHEBI:59789"/>
        <dbReference type="ChEBI" id="CHEBI:85452"/>
        <dbReference type="ChEBI" id="CHEBI:85454"/>
        <dbReference type="EC" id="2.1.1.37"/>
    </reaction>
</comment>
<dbReference type="AlphaFoldDB" id="A0A9X5H2X9"/>
<dbReference type="InterPro" id="IPR050750">
    <property type="entry name" value="C5-MTase"/>
</dbReference>
<dbReference type="GO" id="GO:0032259">
    <property type="term" value="P:methylation"/>
    <property type="evidence" value="ECO:0007669"/>
    <property type="project" value="UniProtKB-KW"/>
</dbReference>
<dbReference type="CDD" id="cd00315">
    <property type="entry name" value="Cyt_C5_DNA_methylase"/>
    <property type="match status" value="1"/>
</dbReference>
<organism evidence="8 9">
    <name type="scientific">Bacillus cereus</name>
    <dbReference type="NCBI Taxonomy" id="1396"/>
    <lineage>
        <taxon>Bacteria</taxon>
        <taxon>Bacillati</taxon>
        <taxon>Bacillota</taxon>
        <taxon>Bacilli</taxon>
        <taxon>Bacillales</taxon>
        <taxon>Bacillaceae</taxon>
        <taxon>Bacillus</taxon>
        <taxon>Bacillus cereus group</taxon>
    </lineage>
</organism>
<dbReference type="GO" id="GO:0003886">
    <property type="term" value="F:DNA (cytosine-5-)-methyltransferase activity"/>
    <property type="evidence" value="ECO:0007669"/>
    <property type="project" value="UniProtKB-EC"/>
</dbReference>
<dbReference type="PANTHER" id="PTHR46098">
    <property type="entry name" value="TRNA (CYTOSINE(38)-C(5))-METHYLTRANSFERASE"/>
    <property type="match status" value="1"/>
</dbReference>
<dbReference type="REBASE" id="150806">
    <property type="entry name" value="M.Bce4081ORF1600P"/>
</dbReference>
<keyword evidence="3 5" id="KW-0949">S-adenosyl-L-methionine</keyword>
<dbReference type="InterPro" id="IPR031303">
    <property type="entry name" value="C5_meth_CS"/>
</dbReference>
<sequence length="350" mass="39593">MTVKYKLGSMFAGIGGTCLGFQQAGAEIVWANEVDRNASITYRHFWKGEYLQEADVTEVDKTTVPQLDILIGGFPCQAFSIAGYRKGFEDERGNMFFQILDVIDAQEKMYGTKPKAIMLENVKNLKGHDKGNTFKVIKECLEEKGYTIKAKVLNSMEYGNVPQNRERIYIVGFLENELTAKFDFPGPIPLTNTLNTVINRNSSINDEKYKAFYYLPEKVSFYNELQEGMTSHDTVYQWRRVYVRENKNNVCPTLTANMGTGGHNVPLILDNENNIRKLTPKECLLLQGFPEELTLPEGMANSHLYKQAGNSVTVPVIRRIASNIIEVLRGNELTADVIVQEENDGQLTFV</sequence>
<evidence type="ECO:0000256" key="7">
    <source>
        <dbReference type="RuleBase" id="RU000417"/>
    </source>
</evidence>
<dbReference type="SUPFAM" id="SSF53335">
    <property type="entry name" value="S-adenosyl-L-methionine-dependent methyltransferases"/>
    <property type="match status" value="1"/>
</dbReference>
<dbReference type="PRINTS" id="PR00105">
    <property type="entry name" value="C5METTRFRASE"/>
</dbReference>
<evidence type="ECO:0000256" key="3">
    <source>
        <dbReference type="ARBA" id="ARBA00022691"/>
    </source>
</evidence>
<dbReference type="GO" id="GO:0009307">
    <property type="term" value="P:DNA restriction-modification system"/>
    <property type="evidence" value="ECO:0007669"/>
    <property type="project" value="UniProtKB-KW"/>
</dbReference>
<reference evidence="8 9" key="1">
    <citation type="submission" date="2017-09" db="EMBL/GenBank/DDBJ databases">
        <title>Large-scale bioinformatics analysis of Bacillus genomes uncovers conserved roles of natural products in bacterial physiology.</title>
        <authorList>
            <consortium name="Agbiome Team Llc"/>
            <person name="Bleich R.M."/>
            <person name="Grubbs K.J."/>
            <person name="Santa Maria K.C."/>
            <person name="Allen S.E."/>
            <person name="Farag S."/>
            <person name="Shank E.A."/>
            <person name="Bowers A."/>
        </authorList>
    </citation>
    <scope>NUCLEOTIDE SEQUENCE [LARGE SCALE GENOMIC DNA]</scope>
    <source>
        <strain evidence="8 9">AFS092789</strain>
    </source>
</reference>
<keyword evidence="4" id="KW-0680">Restriction system</keyword>
<comment type="similarity">
    <text evidence="5 6">Belongs to the class I-like SAM-binding methyltransferase superfamily. C5-methyltransferase family.</text>
</comment>
<evidence type="ECO:0000256" key="4">
    <source>
        <dbReference type="ARBA" id="ARBA00022747"/>
    </source>
</evidence>
<comment type="caution">
    <text evidence="8">The sequence shown here is derived from an EMBL/GenBank/DDBJ whole genome shotgun (WGS) entry which is preliminary data.</text>
</comment>
<feature type="active site" evidence="5">
    <location>
        <position position="76"/>
    </location>
</feature>
<dbReference type="RefSeq" id="WP_063245611.1">
    <property type="nucleotide sequence ID" value="NZ_CP029468.1"/>
</dbReference>
<dbReference type="Gene3D" id="3.90.120.10">
    <property type="entry name" value="DNA Methylase, subunit A, domain 2"/>
    <property type="match status" value="1"/>
</dbReference>
<dbReference type="PROSITE" id="PS51679">
    <property type="entry name" value="SAM_MT_C5"/>
    <property type="match status" value="1"/>
</dbReference>
<keyword evidence="2 5" id="KW-0808">Transferase</keyword>
<dbReference type="Proteomes" id="UP000219922">
    <property type="component" value="Unassembled WGS sequence"/>
</dbReference>
<dbReference type="EMBL" id="NVMX01000015">
    <property type="protein sequence ID" value="PDZ98374.1"/>
    <property type="molecule type" value="Genomic_DNA"/>
</dbReference>
<dbReference type="InterPro" id="IPR029063">
    <property type="entry name" value="SAM-dependent_MTases_sf"/>
</dbReference>
<evidence type="ECO:0000256" key="2">
    <source>
        <dbReference type="ARBA" id="ARBA00022679"/>
    </source>
</evidence>
<protein>
    <recommendedName>
        <fullName evidence="7">Cytosine-specific methyltransferase</fullName>
        <ecNumber evidence="7">2.1.1.37</ecNumber>
    </recommendedName>
</protein>
<dbReference type="PROSITE" id="PS00095">
    <property type="entry name" value="C5_MTASE_2"/>
    <property type="match status" value="1"/>
</dbReference>
<evidence type="ECO:0000313" key="8">
    <source>
        <dbReference type="EMBL" id="PDZ98374.1"/>
    </source>
</evidence>
<gene>
    <name evidence="8" type="ORF">CON36_12635</name>
</gene>
<dbReference type="NCBIfam" id="TIGR00675">
    <property type="entry name" value="dcm"/>
    <property type="match status" value="1"/>
</dbReference>
<proteinExistence type="inferred from homology"/>
<name>A0A9X5H2X9_BACCE</name>
<dbReference type="PROSITE" id="PS00094">
    <property type="entry name" value="C5_MTASE_1"/>
    <property type="match status" value="1"/>
</dbReference>
<evidence type="ECO:0000256" key="5">
    <source>
        <dbReference type="PROSITE-ProRule" id="PRU01016"/>
    </source>
</evidence>
<dbReference type="PANTHER" id="PTHR46098:SF1">
    <property type="entry name" value="TRNA (CYTOSINE(38)-C(5))-METHYLTRANSFERASE"/>
    <property type="match status" value="1"/>
</dbReference>
<accession>A0A9X5H2X9</accession>
<dbReference type="EC" id="2.1.1.37" evidence="7"/>
<dbReference type="InterPro" id="IPR018117">
    <property type="entry name" value="C5_DNA_meth_AS"/>
</dbReference>
<evidence type="ECO:0000313" key="9">
    <source>
        <dbReference type="Proteomes" id="UP000219922"/>
    </source>
</evidence>
<dbReference type="Gene3D" id="3.40.50.150">
    <property type="entry name" value="Vaccinia Virus protein VP39"/>
    <property type="match status" value="1"/>
</dbReference>